<dbReference type="PANTHER" id="PTHR18841:SF0">
    <property type="entry name" value="VITELLINE MEMBRANE OUTER LAYER 1 HOMOLOG A-RELATED"/>
    <property type="match status" value="1"/>
</dbReference>
<dbReference type="OrthoDB" id="6329319at2759"/>
<dbReference type="InterPro" id="IPR005515">
    <property type="entry name" value="VOMI"/>
</dbReference>
<dbReference type="EMBL" id="CAJVCH010533068">
    <property type="protein sequence ID" value="CAG7824492.1"/>
    <property type="molecule type" value="Genomic_DNA"/>
</dbReference>
<organism evidence="2 3">
    <name type="scientific">Allacma fusca</name>
    <dbReference type="NCBI Taxonomy" id="39272"/>
    <lineage>
        <taxon>Eukaryota</taxon>
        <taxon>Metazoa</taxon>
        <taxon>Ecdysozoa</taxon>
        <taxon>Arthropoda</taxon>
        <taxon>Hexapoda</taxon>
        <taxon>Collembola</taxon>
        <taxon>Symphypleona</taxon>
        <taxon>Sminthuridae</taxon>
        <taxon>Allacma</taxon>
    </lineage>
</organism>
<keyword evidence="3" id="KW-1185">Reference proteome</keyword>
<feature type="signal peptide" evidence="1">
    <location>
        <begin position="1"/>
        <end position="16"/>
    </location>
</feature>
<sequence length="231" mass="26149">MLWKLVVGFCIASAIAEVVLIASPRITDFGEWGQYEECPPGMFVYGFQMKVEPFQGQAWYDDTALNAIYLLCVPPAYRRDTYEFLSQDPSTRAFAKISSLEGDRGYFRAVWECPHGFFAKGFELKSAKARGWAYDDTAANNMKLLCTNGLLMEGDGEKDGNWTGLQTCPRTLLVCGIQTQVELAATDLTMLNNFTHGCYRVKQRQLGMLPAKCYTNKLIKYHVYIISFVEF</sequence>
<protein>
    <submittedName>
        <fullName evidence="2">Uncharacterized protein</fullName>
    </submittedName>
</protein>
<keyword evidence="1" id="KW-0732">Signal</keyword>
<dbReference type="GO" id="GO:0005615">
    <property type="term" value="C:extracellular space"/>
    <property type="evidence" value="ECO:0007669"/>
    <property type="project" value="TreeGrafter"/>
</dbReference>
<dbReference type="Pfam" id="PF03762">
    <property type="entry name" value="VOMI"/>
    <property type="match status" value="1"/>
</dbReference>
<dbReference type="AlphaFoldDB" id="A0A8J2KW20"/>
<evidence type="ECO:0000313" key="2">
    <source>
        <dbReference type="EMBL" id="CAG7824492.1"/>
    </source>
</evidence>
<dbReference type="Proteomes" id="UP000708208">
    <property type="component" value="Unassembled WGS sequence"/>
</dbReference>
<name>A0A8J2KW20_9HEXA</name>
<accession>A0A8J2KW20</accession>
<evidence type="ECO:0000313" key="3">
    <source>
        <dbReference type="Proteomes" id="UP000708208"/>
    </source>
</evidence>
<proteinExistence type="predicted"/>
<dbReference type="PANTHER" id="PTHR18841">
    <property type="entry name" value="VITELLINE MEMBRANE OUTER LAYER PROTEIN I-RELATED"/>
    <property type="match status" value="1"/>
</dbReference>
<feature type="chain" id="PRO_5035148967" evidence="1">
    <location>
        <begin position="17"/>
        <end position="231"/>
    </location>
</feature>
<reference evidence="2" key="1">
    <citation type="submission" date="2021-06" db="EMBL/GenBank/DDBJ databases">
        <authorList>
            <person name="Hodson N. C."/>
            <person name="Mongue J. A."/>
            <person name="Jaron S. K."/>
        </authorList>
    </citation>
    <scope>NUCLEOTIDE SEQUENCE</scope>
</reference>
<comment type="caution">
    <text evidence="2">The sequence shown here is derived from an EMBL/GenBank/DDBJ whole genome shotgun (WGS) entry which is preliminary data.</text>
</comment>
<evidence type="ECO:0000256" key="1">
    <source>
        <dbReference type="SAM" id="SignalP"/>
    </source>
</evidence>
<gene>
    <name evidence="2" type="ORF">AFUS01_LOCUS34644</name>
</gene>